<feature type="domain" description="Fido" evidence="1">
    <location>
        <begin position="15"/>
        <end position="134"/>
    </location>
</feature>
<dbReference type="AlphaFoldDB" id="A0A0G4PZK9"/>
<dbReference type="Gene3D" id="1.20.120.1870">
    <property type="entry name" value="Fic/DOC protein, Fido domain"/>
    <property type="match status" value="1"/>
</dbReference>
<evidence type="ECO:0000313" key="2">
    <source>
        <dbReference type="EMBL" id="CRL59018.1"/>
    </source>
</evidence>
<dbReference type="EMBL" id="JAEKCB010000001">
    <property type="protein sequence ID" value="MBJ2116193.1"/>
    <property type="molecule type" value="Genomic_DNA"/>
</dbReference>
<accession>A0A379EKR1</accession>
<organism evidence="2 4">
    <name type="scientific">Proteus penneri</name>
    <dbReference type="NCBI Taxonomy" id="102862"/>
    <lineage>
        <taxon>Bacteria</taxon>
        <taxon>Pseudomonadati</taxon>
        <taxon>Pseudomonadota</taxon>
        <taxon>Gammaproteobacteria</taxon>
        <taxon>Enterobacterales</taxon>
        <taxon>Morganellaceae</taxon>
        <taxon>Proteus</taxon>
    </lineage>
</organism>
<dbReference type="EMBL" id="CVRY01000001">
    <property type="protein sequence ID" value="CRL59018.1"/>
    <property type="molecule type" value="Genomic_DNA"/>
</dbReference>
<evidence type="ECO:0000313" key="3">
    <source>
        <dbReference type="EMBL" id="MBJ2116193.1"/>
    </source>
</evidence>
<reference evidence="4" key="2">
    <citation type="submission" date="2015-06" db="EMBL/GenBank/DDBJ databases">
        <authorList>
            <person name="Urmite Genomes"/>
        </authorList>
    </citation>
    <scope>NUCLEOTIDE SEQUENCE [LARGE SCALE GENOMIC DNA]</scope>
    <source>
        <strain evidence="4">CSUR P1867</strain>
    </source>
</reference>
<proteinExistence type="predicted"/>
<evidence type="ECO:0000313" key="5">
    <source>
        <dbReference type="Proteomes" id="UP000619976"/>
    </source>
</evidence>
<sequence length="162" mass="18476">MSREFGYHLDGVNYLSVDDIIYINEVLIKAQTPDEPIQVLNQSNLESSQARPSVIRYYEQTEDMFRLSSVLIESLIQNHPFANANKRTAMMCGYVFLLINGYELTAPSDDMVDIASGLATKDYSCEDLENWLCHWSRTYDTVELCNPDFGKLCCGVIKLKNI</sequence>
<reference evidence="3 5" key="3">
    <citation type="submission" date="2020-12" db="EMBL/GenBank/DDBJ databases">
        <title>Enhanced detection system for hospital associated transmission using whole genome sequencing surveillance.</title>
        <authorList>
            <person name="Harrison L.H."/>
            <person name="Van Tyne D."/>
            <person name="Marsh J.W."/>
            <person name="Griffith M.P."/>
            <person name="Snyder D.J."/>
            <person name="Cooper V.S."/>
            <person name="Mustapha M."/>
        </authorList>
    </citation>
    <scope>NUCLEOTIDE SEQUENCE [LARGE SCALE GENOMIC DNA]</scope>
    <source>
        <strain evidence="3 5">PR00195</strain>
    </source>
</reference>
<dbReference type="PANTHER" id="PTHR39426">
    <property type="entry name" value="HOMOLOGY TO DEATH-ON-CURING PROTEIN OF PHAGE P1"/>
    <property type="match status" value="1"/>
</dbReference>
<dbReference type="GeneID" id="76522630"/>
<dbReference type="PROSITE" id="PS51459">
    <property type="entry name" value="FIDO"/>
    <property type="match status" value="1"/>
</dbReference>
<dbReference type="InterPro" id="IPR006440">
    <property type="entry name" value="Doc"/>
</dbReference>
<dbReference type="Proteomes" id="UP000183920">
    <property type="component" value="Unassembled WGS sequence"/>
</dbReference>
<protein>
    <submittedName>
        <fullName evidence="2">Toxin Doc</fullName>
    </submittedName>
    <submittedName>
        <fullName evidence="3">Type II toxin-antitoxin system death-on-curing family toxin</fullName>
    </submittedName>
</protein>
<name>A0A0G4PZK9_9GAMM</name>
<dbReference type="Pfam" id="PF02661">
    <property type="entry name" value="Fic"/>
    <property type="match status" value="1"/>
</dbReference>
<reference evidence="2" key="1">
    <citation type="submission" date="2015-06" db="EMBL/GenBank/DDBJ databases">
        <authorList>
            <person name="Urmite Genomes Urmite Genomes"/>
        </authorList>
    </citation>
    <scope>NUCLEOTIDE SEQUENCE [LARGE SCALE GENOMIC DNA]</scope>
    <source>
        <strain evidence="2">CSUR P1867</strain>
    </source>
</reference>
<dbReference type="PANTHER" id="PTHR39426:SF1">
    <property type="entry name" value="HOMOLOGY TO DEATH-ON-CURING PROTEIN OF PHAGE P1"/>
    <property type="match status" value="1"/>
</dbReference>
<gene>
    <name evidence="2" type="primary">doc</name>
    <name evidence="2" type="ORF">BN1804_00190</name>
    <name evidence="3" type="ORF">JFQ69_00700</name>
</gene>
<accession>A0A0G4PZK9</accession>
<dbReference type="InterPro" id="IPR003812">
    <property type="entry name" value="Fido"/>
</dbReference>
<dbReference type="InterPro" id="IPR053737">
    <property type="entry name" value="Type_II_TA_Toxin"/>
</dbReference>
<dbReference type="RefSeq" id="WP_072062630.1">
    <property type="nucleotide sequence ID" value="NZ_CAXOSF010000019.1"/>
</dbReference>
<evidence type="ECO:0000313" key="4">
    <source>
        <dbReference type="Proteomes" id="UP000183920"/>
    </source>
</evidence>
<keyword evidence="5" id="KW-1185">Reference proteome</keyword>
<dbReference type="GO" id="GO:0016301">
    <property type="term" value="F:kinase activity"/>
    <property type="evidence" value="ECO:0007669"/>
    <property type="project" value="InterPro"/>
</dbReference>
<evidence type="ECO:0000259" key="1">
    <source>
        <dbReference type="PROSITE" id="PS51459"/>
    </source>
</evidence>
<dbReference type="Proteomes" id="UP000619976">
    <property type="component" value="Unassembled WGS sequence"/>
</dbReference>
<dbReference type="NCBIfam" id="TIGR01550">
    <property type="entry name" value="DOC_P1"/>
    <property type="match status" value="1"/>
</dbReference>